<dbReference type="PANTHER" id="PTHR47128:SF2">
    <property type="entry name" value="PROTEIN HIGH CHLOROPHYLL FLUORESCENCE PHENOTYPE 244, CHLOROPLASTIC"/>
    <property type="match status" value="1"/>
</dbReference>
<reference evidence="5" key="1">
    <citation type="journal article" date="2019" name="Int. J. Syst. Evol. Microbiol.">
        <title>The Global Catalogue of Microorganisms (GCM) 10K type strain sequencing project: providing services to taxonomists for standard genome sequencing and annotation.</title>
        <authorList>
            <consortium name="The Broad Institute Genomics Platform"/>
            <consortium name="The Broad Institute Genome Sequencing Center for Infectious Disease"/>
            <person name="Wu L."/>
            <person name="Ma J."/>
        </authorList>
    </citation>
    <scope>NUCLEOTIDE SEQUENCE [LARGE SCALE GENOMIC DNA]</scope>
    <source>
        <strain evidence="5">IBRC-M 10908</strain>
    </source>
</reference>
<dbReference type="InterPro" id="IPR036291">
    <property type="entry name" value="NAD(P)-bd_dom_sf"/>
</dbReference>
<feature type="domain" description="NAD(P)-binding" evidence="3">
    <location>
        <begin position="10"/>
        <end position="161"/>
    </location>
</feature>
<accession>A0ABV8TTV2</accession>
<evidence type="ECO:0000256" key="1">
    <source>
        <dbReference type="ARBA" id="ARBA00022531"/>
    </source>
</evidence>
<comment type="caution">
    <text evidence="4">The sequence shown here is derived from an EMBL/GenBank/DDBJ whole genome shotgun (WGS) entry which is preliminary data.</text>
</comment>
<proteinExistence type="predicted"/>
<dbReference type="InterPro" id="IPR044256">
    <property type="entry name" value="HCF244-like"/>
</dbReference>
<evidence type="ECO:0000313" key="5">
    <source>
        <dbReference type="Proteomes" id="UP001595823"/>
    </source>
</evidence>
<evidence type="ECO:0000256" key="2">
    <source>
        <dbReference type="ARBA" id="ARBA00023276"/>
    </source>
</evidence>
<dbReference type="SUPFAM" id="SSF51735">
    <property type="entry name" value="NAD(P)-binding Rossmann-fold domains"/>
    <property type="match status" value="1"/>
</dbReference>
<dbReference type="Proteomes" id="UP001595823">
    <property type="component" value="Unassembled WGS sequence"/>
</dbReference>
<dbReference type="Gene3D" id="3.40.50.720">
    <property type="entry name" value="NAD(P)-binding Rossmann-like Domain"/>
    <property type="match status" value="1"/>
</dbReference>
<dbReference type="RefSeq" id="WP_380617935.1">
    <property type="nucleotide sequence ID" value="NZ_JBHSDK010000003.1"/>
</dbReference>
<gene>
    <name evidence="4" type="ORF">ACFPET_03205</name>
</gene>
<protein>
    <submittedName>
        <fullName evidence="4">SDR family oxidoreductase</fullName>
    </submittedName>
</protein>
<dbReference type="Pfam" id="PF13460">
    <property type="entry name" value="NAD_binding_10"/>
    <property type="match status" value="1"/>
</dbReference>
<keyword evidence="1" id="KW-0602">Photosynthesis</keyword>
<organism evidence="4 5">
    <name type="scientific">Salininema proteolyticum</name>
    <dbReference type="NCBI Taxonomy" id="1607685"/>
    <lineage>
        <taxon>Bacteria</taxon>
        <taxon>Bacillati</taxon>
        <taxon>Actinomycetota</taxon>
        <taxon>Actinomycetes</taxon>
        <taxon>Glycomycetales</taxon>
        <taxon>Glycomycetaceae</taxon>
        <taxon>Salininema</taxon>
    </lineage>
</organism>
<evidence type="ECO:0000259" key="3">
    <source>
        <dbReference type="Pfam" id="PF13460"/>
    </source>
</evidence>
<dbReference type="PANTHER" id="PTHR47128">
    <property type="match status" value="1"/>
</dbReference>
<keyword evidence="2" id="KW-0604">Photosystem II</keyword>
<keyword evidence="5" id="KW-1185">Reference proteome</keyword>
<dbReference type="EMBL" id="JBHSDK010000003">
    <property type="protein sequence ID" value="MFC4334199.1"/>
    <property type="molecule type" value="Genomic_DNA"/>
</dbReference>
<evidence type="ECO:0000313" key="4">
    <source>
        <dbReference type="EMBL" id="MFC4334199.1"/>
    </source>
</evidence>
<sequence>MSAQRVLVVGATGYAGRHIVSELKRRGNRVRALVRARPRAEQPGAFGAPALKELVDEWVAADIGREREIPGLCEGVDRVVSALGVTRQKADPWTVDFRGNLRVLEAAEKSGVRSFLYVNVMHADRGTSLLMRSKTAFTEALRRSPVASQIVDPSGYFSDATDFLSMARRGIGMRLGKGRTRLNPIHGADLASFCADRMEEGSGEWTVGGPDVFTYQEISDLAFAVLDKRPRLVTIPGGAAGPVVWVADRLGPRASSLTRFFVEGLQTDAVGTPVGTRHLADHYRQIAERWAVGAR</sequence>
<dbReference type="InterPro" id="IPR016040">
    <property type="entry name" value="NAD(P)-bd_dom"/>
</dbReference>
<name>A0ABV8TTV2_9ACTN</name>